<dbReference type="EMBL" id="CP109527">
    <property type="protein sequence ID" value="WTY34407.1"/>
    <property type="molecule type" value="Genomic_DNA"/>
</dbReference>
<protein>
    <submittedName>
        <fullName evidence="1">Uncharacterized protein</fullName>
    </submittedName>
</protein>
<proteinExistence type="predicted"/>
<dbReference type="InterPro" id="IPR036866">
    <property type="entry name" value="RibonucZ/Hydroxyglut_hydro"/>
</dbReference>
<dbReference type="Proteomes" id="UP001621418">
    <property type="component" value="Chromosome"/>
</dbReference>
<organism evidence="1 2">
    <name type="scientific">Nocardia salmonicida</name>
    <dbReference type="NCBI Taxonomy" id="53431"/>
    <lineage>
        <taxon>Bacteria</taxon>
        <taxon>Bacillati</taxon>
        <taxon>Actinomycetota</taxon>
        <taxon>Actinomycetes</taxon>
        <taxon>Mycobacteriales</taxon>
        <taxon>Nocardiaceae</taxon>
        <taxon>Nocardia</taxon>
    </lineage>
</organism>
<evidence type="ECO:0000313" key="1">
    <source>
        <dbReference type="EMBL" id="WTY34407.1"/>
    </source>
</evidence>
<dbReference type="Gene3D" id="3.60.15.10">
    <property type="entry name" value="Ribonuclease Z/Hydroxyacylglutathione hydrolase-like"/>
    <property type="match status" value="1"/>
</dbReference>
<accession>A0ABZ1N361</accession>
<reference evidence="1 2" key="1">
    <citation type="submission" date="2022-10" db="EMBL/GenBank/DDBJ databases">
        <title>The complete genomes of actinobacterial strains from the NBC collection.</title>
        <authorList>
            <person name="Joergensen T.S."/>
            <person name="Alvarez Arevalo M."/>
            <person name="Sterndorff E.B."/>
            <person name="Faurdal D."/>
            <person name="Vuksanovic O."/>
            <person name="Mourched A.-S."/>
            <person name="Charusanti P."/>
            <person name="Shaw S."/>
            <person name="Blin K."/>
            <person name="Weber T."/>
        </authorList>
    </citation>
    <scope>NUCLEOTIDE SEQUENCE [LARGE SCALE GENOMIC DNA]</scope>
    <source>
        <strain evidence="1 2">NBC_01413</strain>
    </source>
</reference>
<gene>
    <name evidence="1" type="ORF">OG308_24215</name>
</gene>
<keyword evidence="2" id="KW-1185">Reference proteome</keyword>
<dbReference type="RefSeq" id="WP_405146757.1">
    <property type="nucleotide sequence ID" value="NZ_CP109527.1"/>
</dbReference>
<evidence type="ECO:0000313" key="2">
    <source>
        <dbReference type="Proteomes" id="UP001621418"/>
    </source>
</evidence>
<sequence>MPRSDSRPLSNAVEIVPDRLYVVAGTLPVDGRMSWTPPTATGEQSTNVYLLRGEHDVLVDTGIAAIREQVMAGLSELLEPEAPVRVFLTRAQLDCVGNLGAVAAVYNVLDIFTGGARNPFDQFDAATSNDPRAQGIGIARTLDNPAVEIFNTSLRILATFWGYDAHTRTAFTSDSFTHVSAADAANGIVLDDPGADKVGAEQVRAHLFGAFWWLPFADKQAIAEHVRGFFATHPVDVIAPNRGCVLKGREIVDRHVEMLLSVLDEEPVSAGRN</sequence>
<dbReference type="SUPFAM" id="SSF56281">
    <property type="entry name" value="Metallo-hydrolase/oxidoreductase"/>
    <property type="match status" value="1"/>
</dbReference>
<name>A0ABZ1N361_9NOCA</name>